<keyword evidence="5" id="KW-1185">Reference proteome</keyword>
<evidence type="ECO:0000313" key="3">
    <source>
        <dbReference type="EMBL" id="RMB18065.1"/>
    </source>
</evidence>
<feature type="transmembrane region" description="Helical" evidence="1">
    <location>
        <begin position="30"/>
        <end position="51"/>
    </location>
</feature>
<sequence>MYSRNHALLAAVLGIPVAAAAPAQHSRILLWVYFVALGVGIDFDHFVIARLNRGDWTSLRRCLRDPSRIFADQASIFDHGDVWRDQRLLSHLLLGGALVAFLYPVSRYWAICTLASVYTHVLADLYSDGRTRDQYLAGAD</sequence>
<reference evidence="3 4" key="1">
    <citation type="journal article" date="2015" name="Stand. Genomic Sci.">
        <title>Genomic Encyclopedia of Bacterial and Archaeal Type Strains, Phase III: the genomes of soil and plant-associated and newly described type strains.</title>
        <authorList>
            <person name="Whitman W.B."/>
            <person name="Woyke T."/>
            <person name="Klenk H.P."/>
            <person name="Zhou Y."/>
            <person name="Lilburn T.G."/>
            <person name="Beck B.J."/>
            <person name="De Vos P."/>
            <person name="Vandamme P."/>
            <person name="Eisen J.A."/>
            <person name="Garrity G."/>
            <person name="Hugenholtz P."/>
            <person name="Kyrpides N.C."/>
        </authorList>
    </citation>
    <scope>NUCLEOTIDE SEQUENCE [LARGE SCALE GENOMIC DNA]</scope>
    <source>
        <strain evidence="3 4">CGMCC 1.10124</strain>
    </source>
</reference>
<evidence type="ECO:0000256" key="1">
    <source>
        <dbReference type="SAM" id="Phobius"/>
    </source>
</evidence>
<feature type="transmembrane region" description="Helical" evidence="1">
    <location>
        <begin position="92"/>
        <end position="110"/>
    </location>
</feature>
<name>A0A3M0D9L7_9EURY</name>
<dbReference type="OrthoDB" id="307593at2157"/>
<gene>
    <name evidence="3" type="ORF">ATH50_1511</name>
    <name evidence="2" type="ORF">DU502_14295</name>
</gene>
<reference evidence="2 5" key="2">
    <citation type="submission" date="2018-07" db="EMBL/GenBank/DDBJ databases">
        <title>Genome sequences of Haloplanus aerogenes JCM 16430T.</title>
        <authorList>
            <person name="Kim Y.B."/>
            <person name="Roh S.W."/>
        </authorList>
    </citation>
    <scope>NUCLEOTIDE SEQUENCE [LARGE SCALE GENOMIC DNA]</scope>
    <source>
        <strain evidence="2 5">JCM 16430</strain>
    </source>
</reference>
<evidence type="ECO:0000313" key="2">
    <source>
        <dbReference type="EMBL" id="AZH26466.1"/>
    </source>
</evidence>
<reference evidence="3" key="3">
    <citation type="submission" date="2018-10" db="EMBL/GenBank/DDBJ databases">
        <authorList>
            <person name="Whitman W."/>
            <person name="Huntemann M."/>
            <person name="Clum A."/>
            <person name="Pillay M."/>
            <person name="Palaniappan K."/>
            <person name="Varghese N."/>
            <person name="Mikhailova N."/>
            <person name="Stamatis D."/>
            <person name="Reddy T."/>
            <person name="Daum C."/>
            <person name="Shapiro N."/>
            <person name="Ivanova N."/>
            <person name="Kyrpides N."/>
            <person name="Woyke T."/>
        </authorList>
    </citation>
    <scope>NUCLEOTIDE SEQUENCE</scope>
    <source>
        <strain evidence="3">CGMCC 1.10124</strain>
    </source>
</reference>
<dbReference type="EMBL" id="REFS01000003">
    <property type="protein sequence ID" value="RMB18065.1"/>
    <property type="molecule type" value="Genomic_DNA"/>
</dbReference>
<proteinExistence type="predicted"/>
<evidence type="ECO:0008006" key="6">
    <source>
        <dbReference type="Google" id="ProtNLM"/>
    </source>
</evidence>
<dbReference type="RefSeq" id="WP_121920174.1">
    <property type="nucleotide sequence ID" value="NZ_CP034145.1"/>
</dbReference>
<keyword evidence="1" id="KW-1133">Transmembrane helix</keyword>
<dbReference type="GeneID" id="38472479"/>
<keyword evidence="1" id="KW-0472">Membrane</keyword>
<protein>
    <recommendedName>
        <fullName evidence="6">Metal-dependent hydrolase</fullName>
    </recommendedName>
</protein>
<evidence type="ECO:0000313" key="4">
    <source>
        <dbReference type="Proteomes" id="UP000277326"/>
    </source>
</evidence>
<accession>A0A3M0D9L7</accession>
<dbReference type="EMBL" id="CP034145">
    <property type="protein sequence ID" value="AZH26466.1"/>
    <property type="molecule type" value="Genomic_DNA"/>
</dbReference>
<dbReference type="AlphaFoldDB" id="A0A3M0D9L7"/>
<organism evidence="3 4">
    <name type="scientific">Haloplanus aerogenes</name>
    <dbReference type="NCBI Taxonomy" id="660522"/>
    <lineage>
        <taxon>Archaea</taxon>
        <taxon>Methanobacteriati</taxon>
        <taxon>Methanobacteriota</taxon>
        <taxon>Stenosarchaea group</taxon>
        <taxon>Halobacteria</taxon>
        <taxon>Halobacteriales</taxon>
        <taxon>Haloferacaceae</taxon>
        <taxon>Haloplanus</taxon>
    </lineage>
</organism>
<keyword evidence="1" id="KW-0812">Transmembrane</keyword>
<dbReference type="KEGG" id="haer:DU502_14295"/>
<dbReference type="Proteomes" id="UP000282007">
    <property type="component" value="Chromosome"/>
</dbReference>
<dbReference type="Proteomes" id="UP000277326">
    <property type="component" value="Unassembled WGS sequence"/>
</dbReference>
<evidence type="ECO:0000313" key="5">
    <source>
        <dbReference type="Proteomes" id="UP000282007"/>
    </source>
</evidence>